<keyword evidence="2 5" id="KW-0808">Transferase</keyword>
<evidence type="ECO:0000256" key="3">
    <source>
        <dbReference type="ARBA" id="ARBA00022691"/>
    </source>
</evidence>
<dbReference type="EC" id="2.1.1.222" evidence="5"/>
<reference evidence="6" key="1">
    <citation type="journal article" date="2019" name="Int. J. Syst. Evol. Microbiol.">
        <title>The Global Catalogue of Microorganisms (GCM) 10K type strain sequencing project: providing services to taxonomists for standard genome sequencing and annotation.</title>
        <authorList>
            <consortium name="The Broad Institute Genomics Platform"/>
            <consortium name="The Broad Institute Genome Sequencing Center for Infectious Disease"/>
            <person name="Wu L."/>
            <person name="Ma J."/>
        </authorList>
    </citation>
    <scope>NUCLEOTIDE SEQUENCE [LARGE SCALE GENOMIC DNA]</scope>
    <source>
        <strain evidence="6">CECT 8064</strain>
    </source>
</reference>
<evidence type="ECO:0000313" key="6">
    <source>
        <dbReference type="Proteomes" id="UP001595990"/>
    </source>
</evidence>
<proteinExistence type="predicted"/>
<evidence type="ECO:0000259" key="4">
    <source>
        <dbReference type="Pfam" id="PF13649"/>
    </source>
</evidence>
<dbReference type="CDD" id="cd02440">
    <property type="entry name" value="AdoMet_MTases"/>
    <property type="match status" value="1"/>
</dbReference>
<dbReference type="EMBL" id="JBHSFS010000002">
    <property type="protein sequence ID" value="MFC4512351.1"/>
    <property type="molecule type" value="Genomic_DNA"/>
</dbReference>
<comment type="caution">
    <text evidence="5">The sequence shown here is derived from an EMBL/GenBank/DDBJ whole genome shotgun (WGS) entry which is preliminary data.</text>
</comment>
<dbReference type="GO" id="GO:0061542">
    <property type="term" value="F:3-demethylubiquinol 3-O-methyltransferase activity"/>
    <property type="evidence" value="ECO:0007669"/>
    <property type="project" value="UniProtKB-EC"/>
</dbReference>
<dbReference type="Gene3D" id="3.40.50.150">
    <property type="entry name" value="Vaccinia Virus protein VP39"/>
    <property type="match status" value="1"/>
</dbReference>
<name>A0ABV9BEB2_9ACTN</name>
<accession>A0ABV9BEB2</accession>
<keyword evidence="3" id="KW-0949">S-adenosyl-L-methionine</keyword>
<sequence length="218" mass="24112">MSISEHRHHQAEDVDPAEYWERRYQERQRVWSGRANPVLVDVVEPLPSGTALDLGCGEGADAVWLARRGWRVTAADVAATALERASGHAAEAGVADRIDFQRHDLARTLPDGPFDLVTAQFFQSNVELPRERILRAVAEQVAPGGLLLVVTHATVPPWSWHPHEDAVPTPEEELAALGLALDEWHTERLDTPARQVTGPDGRTATVTDNVIALRRRAR</sequence>
<evidence type="ECO:0000256" key="2">
    <source>
        <dbReference type="ARBA" id="ARBA00022679"/>
    </source>
</evidence>
<dbReference type="RefSeq" id="WP_417922381.1">
    <property type="nucleotide sequence ID" value="NZ_JBHSFS010000002.1"/>
</dbReference>
<dbReference type="Pfam" id="PF13649">
    <property type="entry name" value="Methyltransf_25"/>
    <property type="match status" value="1"/>
</dbReference>
<dbReference type="GO" id="GO:0032259">
    <property type="term" value="P:methylation"/>
    <property type="evidence" value="ECO:0007669"/>
    <property type="project" value="UniProtKB-KW"/>
</dbReference>
<dbReference type="PANTHER" id="PTHR43464">
    <property type="entry name" value="METHYLTRANSFERASE"/>
    <property type="match status" value="1"/>
</dbReference>
<keyword evidence="6" id="KW-1185">Reference proteome</keyword>
<dbReference type="GO" id="GO:0102208">
    <property type="term" value="F:2-polyprenyl-6-hydroxyphenol methylase activity"/>
    <property type="evidence" value="ECO:0007669"/>
    <property type="project" value="UniProtKB-EC"/>
</dbReference>
<dbReference type="EC" id="2.1.1.64" evidence="5"/>
<evidence type="ECO:0000256" key="1">
    <source>
        <dbReference type="ARBA" id="ARBA00022603"/>
    </source>
</evidence>
<protein>
    <submittedName>
        <fullName evidence="5">Class I SAM-dependent methyltransferase</fullName>
        <ecNumber evidence="5">2.1.1.222</ecNumber>
        <ecNumber evidence="5">2.1.1.64</ecNumber>
    </submittedName>
</protein>
<dbReference type="InterPro" id="IPR029063">
    <property type="entry name" value="SAM-dependent_MTases_sf"/>
</dbReference>
<organism evidence="5 6">
    <name type="scientific">Streptomyces ehimensis</name>
    <dbReference type="NCBI Taxonomy" id="68195"/>
    <lineage>
        <taxon>Bacteria</taxon>
        <taxon>Bacillati</taxon>
        <taxon>Actinomycetota</taxon>
        <taxon>Actinomycetes</taxon>
        <taxon>Kitasatosporales</taxon>
        <taxon>Streptomycetaceae</taxon>
        <taxon>Streptomyces</taxon>
    </lineage>
</organism>
<evidence type="ECO:0000313" key="5">
    <source>
        <dbReference type="EMBL" id="MFC4512351.1"/>
    </source>
</evidence>
<dbReference type="InterPro" id="IPR041698">
    <property type="entry name" value="Methyltransf_25"/>
</dbReference>
<feature type="domain" description="Methyltransferase" evidence="4">
    <location>
        <begin position="52"/>
        <end position="145"/>
    </location>
</feature>
<dbReference type="PANTHER" id="PTHR43464:SF19">
    <property type="entry name" value="UBIQUINONE BIOSYNTHESIS O-METHYLTRANSFERASE, MITOCHONDRIAL"/>
    <property type="match status" value="1"/>
</dbReference>
<dbReference type="SUPFAM" id="SSF53335">
    <property type="entry name" value="S-adenosyl-L-methionine-dependent methyltransferases"/>
    <property type="match status" value="1"/>
</dbReference>
<keyword evidence="1 5" id="KW-0489">Methyltransferase</keyword>
<gene>
    <name evidence="5" type="ORF">ACFPEN_05305</name>
</gene>
<dbReference type="Proteomes" id="UP001595990">
    <property type="component" value="Unassembled WGS sequence"/>
</dbReference>